<protein>
    <recommendedName>
        <fullName evidence="3">DNA-binding protein</fullName>
    </recommendedName>
</protein>
<evidence type="ECO:0008006" key="3">
    <source>
        <dbReference type="Google" id="ProtNLM"/>
    </source>
</evidence>
<evidence type="ECO:0000313" key="1">
    <source>
        <dbReference type="EMBL" id="OSI36116.1"/>
    </source>
</evidence>
<organism evidence="1 2">
    <name type="scientific">Neisseria dumasiana</name>
    <dbReference type="NCBI Taxonomy" id="1931275"/>
    <lineage>
        <taxon>Bacteria</taxon>
        <taxon>Pseudomonadati</taxon>
        <taxon>Pseudomonadota</taxon>
        <taxon>Betaproteobacteria</taxon>
        <taxon>Neisseriales</taxon>
        <taxon>Neisseriaceae</taxon>
        <taxon>Neisseria</taxon>
    </lineage>
</organism>
<sequence length="187" mass="20944">MISVELSKPRNVRQAVWDILRGNRNRFLTVNQVAEKAGVPFQTANGYMYKLFKGGFIKASKGSRFRNSSAYALKDQAIVRAAPHLNKDGSTGKGSVTEALWRSIKILNRFGLDSLHTHVNMTHRVGKAHVKQYLTALTQAGYLRQAANLEYLLIKNTGAEAPQLLAVTEIYDPNLDKITLREVPDYE</sequence>
<evidence type="ECO:0000313" key="2">
    <source>
        <dbReference type="Proteomes" id="UP000193346"/>
    </source>
</evidence>
<dbReference type="EMBL" id="MTAC01000005">
    <property type="protein sequence ID" value="OSI36116.1"/>
    <property type="molecule type" value="Genomic_DNA"/>
</dbReference>
<dbReference type="Proteomes" id="UP000193346">
    <property type="component" value="Unassembled WGS sequence"/>
</dbReference>
<dbReference type="RefSeq" id="WP_085417960.1">
    <property type="nucleotide sequence ID" value="NZ_CP091509.1"/>
</dbReference>
<keyword evidence="2" id="KW-1185">Reference proteome</keyword>
<name>A0ABX3WMY5_9NEIS</name>
<gene>
    <name evidence="1" type="ORF">BV913_02870</name>
</gene>
<proteinExistence type="predicted"/>
<reference evidence="1 2" key="1">
    <citation type="submission" date="2017-01" db="EMBL/GenBank/DDBJ databases">
        <authorList>
            <person name="Wolfgang W.J."/>
            <person name="Cole J."/>
            <person name="Wroblewski D."/>
            <person name="Mcginnis J."/>
            <person name="Musser K.A."/>
        </authorList>
    </citation>
    <scope>NUCLEOTIDE SEQUENCE [LARGE SCALE GENOMIC DNA]</scope>
    <source>
        <strain evidence="1 2">93087</strain>
    </source>
</reference>
<accession>A0ABX3WMY5</accession>
<comment type="caution">
    <text evidence="1">The sequence shown here is derived from an EMBL/GenBank/DDBJ whole genome shotgun (WGS) entry which is preliminary data.</text>
</comment>